<proteinExistence type="predicted"/>
<organism evidence="2 3">
    <name type="scientific">Eleginops maclovinus</name>
    <name type="common">Patagonian blennie</name>
    <name type="synonym">Eleginus maclovinus</name>
    <dbReference type="NCBI Taxonomy" id="56733"/>
    <lineage>
        <taxon>Eukaryota</taxon>
        <taxon>Metazoa</taxon>
        <taxon>Chordata</taxon>
        <taxon>Craniata</taxon>
        <taxon>Vertebrata</taxon>
        <taxon>Euteleostomi</taxon>
        <taxon>Actinopterygii</taxon>
        <taxon>Neopterygii</taxon>
        <taxon>Teleostei</taxon>
        <taxon>Neoteleostei</taxon>
        <taxon>Acanthomorphata</taxon>
        <taxon>Eupercaria</taxon>
        <taxon>Perciformes</taxon>
        <taxon>Notothenioidei</taxon>
        <taxon>Eleginopidae</taxon>
        <taxon>Eleginops</taxon>
    </lineage>
</organism>
<dbReference type="AlphaFoldDB" id="A0AAN7X0Q6"/>
<protein>
    <submittedName>
        <fullName evidence="2">Uncharacterized protein</fullName>
    </submittedName>
</protein>
<accession>A0AAN7X0Q6</accession>
<name>A0AAN7X0Q6_ELEMC</name>
<comment type="caution">
    <text evidence="2">The sequence shown here is derived from an EMBL/GenBank/DDBJ whole genome shotgun (WGS) entry which is preliminary data.</text>
</comment>
<dbReference type="EMBL" id="JAUZQC010000018">
    <property type="protein sequence ID" value="KAK5855511.1"/>
    <property type="molecule type" value="Genomic_DNA"/>
</dbReference>
<sequence>MFSCLQNKAAATEHLPLCSPGGGGVQMFDPPRASQAGLDGESVPAAKRHQDPDSEIQAAVCDAGCSPRQMEG</sequence>
<gene>
    <name evidence="2" type="ORF">PBY51_005608</name>
</gene>
<keyword evidence="3" id="KW-1185">Reference proteome</keyword>
<reference evidence="2 3" key="2">
    <citation type="journal article" date="2023" name="Mol. Biol. Evol.">
        <title>Genomics of Secondarily Temperate Adaptation in the Only Non-Antarctic Icefish.</title>
        <authorList>
            <person name="Rivera-Colon A.G."/>
            <person name="Rayamajhi N."/>
            <person name="Minhas B.F."/>
            <person name="Madrigal G."/>
            <person name="Bilyk K.T."/>
            <person name="Yoon V."/>
            <person name="Hune M."/>
            <person name="Gregory S."/>
            <person name="Cheng C.H.C."/>
            <person name="Catchen J.M."/>
        </authorList>
    </citation>
    <scope>NUCLEOTIDE SEQUENCE [LARGE SCALE GENOMIC DNA]</scope>
    <source>
        <strain evidence="2">JMC-PN-2008</strain>
    </source>
</reference>
<reference evidence="2 3" key="1">
    <citation type="journal article" date="2023" name="Genes (Basel)">
        <title>Chromosome-Level Genome Assembly and Circadian Gene Repertoire of the Patagonia Blennie Eleginops maclovinus-The Closest Ancestral Proxy of Antarctic Cryonotothenioids.</title>
        <authorList>
            <person name="Cheng C.C."/>
            <person name="Rivera-Colon A.G."/>
            <person name="Minhas B.F."/>
            <person name="Wilson L."/>
            <person name="Rayamajhi N."/>
            <person name="Vargas-Chacoff L."/>
            <person name="Catchen J.M."/>
        </authorList>
    </citation>
    <scope>NUCLEOTIDE SEQUENCE [LARGE SCALE GENOMIC DNA]</scope>
    <source>
        <strain evidence="2">JMC-PN-2008</strain>
    </source>
</reference>
<evidence type="ECO:0000313" key="3">
    <source>
        <dbReference type="Proteomes" id="UP001346869"/>
    </source>
</evidence>
<evidence type="ECO:0000313" key="2">
    <source>
        <dbReference type="EMBL" id="KAK5855511.1"/>
    </source>
</evidence>
<evidence type="ECO:0000256" key="1">
    <source>
        <dbReference type="SAM" id="MobiDB-lite"/>
    </source>
</evidence>
<feature type="region of interest" description="Disordered" evidence="1">
    <location>
        <begin position="14"/>
        <end position="53"/>
    </location>
</feature>
<dbReference type="Proteomes" id="UP001346869">
    <property type="component" value="Unassembled WGS sequence"/>
</dbReference>